<comment type="similarity">
    <text evidence="1 2">Belongs to the Dps family.</text>
</comment>
<dbReference type="PANTHER" id="PTHR42932:SF1">
    <property type="entry name" value="GENERAL STRESS PROTEIN 20U"/>
    <property type="match status" value="1"/>
</dbReference>
<dbReference type="RefSeq" id="WP_002564133.1">
    <property type="nucleotide sequence ID" value="NZ_CALJSN010000009.1"/>
</dbReference>
<organism evidence="4 5">
    <name type="scientific">Atopobium minutum</name>
    <dbReference type="NCBI Taxonomy" id="1381"/>
    <lineage>
        <taxon>Bacteria</taxon>
        <taxon>Bacillati</taxon>
        <taxon>Actinomycetota</taxon>
        <taxon>Coriobacteriia</taxon>
        <taxon>Coriobacteriales</taxon>
        <taxon>Atopobiaceae</taxon>
        <taxon>Atopobium</taxon>
    </lineage>
</organism>
<name>A0AB38A7F0_9ACTN</name>
<dbReference type="PRINTS" id="PR01346">
    <property type="entry name" value="HELNAPAPROT"/>
</dbReference>
<evidence type="ECO:0000256" key="1">
    <source>
        <dbReference type="ARBA" id="ARBA00009497"/>
    </source>
</evidence>
<gene>
    <name evidence="4" type="ORF">SAMN04489746_1200</name>
</gene>
<feature type="domain" description="Ferritin/DPS" evidence="3">
    <location>
        <begin position="4"/>
        <end position="138"/>
    </location>
</feature>
<dbReference type="GO" id="GO:0003677">
    <property type="term" value="F:DNA binding"/>
    <property type="evidence" value="ECO:0007669"/>
    <property type="project" value="UniProtKB-KW"/>
</dbReference>
<dbReference type="PANTHER" id="PTHR42932">
    <property type="entry name" value="GENERAL STRESS PROTEIN 20U"/>
    <property type="match status" value="1"/>
</dbReference>
<dbReference type="CDD" id="cd01043">
    <property type="entry name" value="DPS"/>
    <property type="match status" value="1"/>
</dbReference>
<dbReference type="Gene3D" id="1.20.1260.10">
    <property type="match status" value="1"/>
</dbReference>
<dbReference type="Pfam" id="PF00210">
    <property type="entry name" value="Ferritin"/>
    <property type="match status" value="1"/>
</dbReference>
<evidence type="ECO:0000313" key="5">
    <source>
        <dbReference type="Proteomes" id="UP000183687"/>
    </source>
</evidence>
<reference evidence="4 5" key="1">
    <citation type="submission" date="2016-10" db="EMBL/GenBank/DDBJ databases">
        <authorList>
            <person name="Varghese N."/>
            <person name="Submissions S."/>
        </authorList>
    </citation>
    <scope>NUCLEOTIDE SEQUENCE [LARGE SCALE GENOMIC DNA]</scope>
    <source>
        <strain evidence="4 5">DSM 20586</strain>
    </source>
</reference>
<dbReference type="InterPro" id="IPR008331">
    <property type="entry name" value="Ferritin_DPS_dom"/>
</dbReference>
<dbReference type="PIRSF" id="PIRSF005900">
    <property type="entry name" value="Dps"/>
    <property type="match status" value="1"/>
</dbReference>
<proteinExistence type="inferred from homology"/>
<sequence>MLNDKLNVLLSNYVLEAHKLQNAHWYVKGPSFFNAHATLETLYDQAFDQIDEIAELILQNGGKPFGSLKKFAASATLEEHADEFKSPEDVFDAAKRDFESLRELAIQIKKDADAEDNFLISAAMDEQNAALSKLIWMIGQSQK</sequence>
<dbReference type="InterPro" id="IPR002177">
    <property type="entry name" value="DPS_DNA-bd"/>
</dbReference>
<dbReference type="InterPro" id="IPR012347">
    <property type="entry name" value="Ferritin-like"/>
</dbReference>
<dbReference type="EMBL" id="FNSH01000001">
    <property type="protein sequence ID" value="SEB86948.1"/>
    <property type="molecule type" value="Genomic_DNA"/>
</dbReference>
<dbReference type="GO" id="GO:0008199">
    <property type="term" value="F:ferric iron binding"/>
    <property type="evidence" value="ECO:0007669"/>
    <property type="project" value="InterPro"/>
</dbReference>
<dbReference type="AlphaFoldDB" id="A0AB38A7F0"/>
<evidence type="ECO:0000256" key="2">
    <source>
        <dbReference type="RuleBase" id="RU003875"/>
    </source>
</evidence>
<dbReference type="Proteomes" id="UP000183687">
    <property type="component" value="Unassembled WGS sequence"/>
</dbReference>
<evidence type="ECO:0000259" key="3">
    <source>
        <dbReference type="Pfam" id="PF00210"/>
    </source>
</evidence>
<comment type="caution">
    <text evidence="4">The sequence shown here is derived from an EMBL/GenBank/DDBJ whole genome shotgun (WGS) entry which is preliminary data.</text>
</comment>
<evidence type="ECO:0000313" key="4">
    <source>
        <dbReference type="EMBL" id="SEB86948.1"/>
    </source>
</evidence>
<protein>
    <submittedName>
        <fullName evidence="4">Starvation-inducible DNA-binding protein</fullName>
    </submittedName>
</protein>
<accession>A0AB38A7F0</accession>
<keyword evidence="4" id="KW-0238">DNA-binding</keyword>
<dbReference type="InterPro" id="IPR009078">
    <property type="entry name" value="Ferritin-like_SF"/>
</dbReference>
<dbReference type="SUPFAM" id="SSF47240">
    <property type="entry name" value="Ferritin-like"/>
    <property type="match status" value="1"/>
</dbReference>